<dbReference type="AlphaFoldDB" id="A0AAD2CR56"/>
<gene>
    <name evidence="2" type="ORF">CYCCA115_LOCUS8477</name>
</gene>
<proteinExistence type="predicted"/>
<evidence type="ECO:0000256" key="1">
    <source>
        <dbReference type="SAM" id="Phobius"/>
    </source>
</evidence>
<feature type="transmembrane region" description="Helical" evidence="1">
    <location>
        <begin position="190"/>
        <end position="211"/>
    </location>
</feature>
<keyword evidence="1" id="KW-1133">Transmembrane helix</keyword>
<evidence type="ECO:0000313" key="2">
    <source>
        <dbReference type="EMBL" id="CAJ1943511.1"/>
    </source>
</evidence>
<organism evidence="2 3">
    <name type="scientific">Cylindrotheca closterium</name>
    <dbReference type="NCBI Taxonomy" id="2856"/>
    <lineage>
        <taxon>Eukaryota</taxon>
        <taxon>Sar</taxon>
        <taxon>Stramenopiles</taxon>
        <taxon>Ochrophyta</taxon>
        <taxon>Bacillariophyta</taxon>
        <taxon>Bacillariophyceae</taxon>
        <taxon>Bacillariophycidae</taxon>
        <taxon>Bacillariales</taxon>
        <taxon>Bacillariaceae</taxon>
        <taxon>Cylindrotheca</taxon>
    </lineage>
</organism>
<dbReference type="EMBL" id="CAKOGP040001113">
    <property type="protein sequence ID" value="CAJ1943511.1"/>
    <property type="molecule type" value="Genomic_DNA"/>
</dbReference>
<keyword evidence="1" id="KW-0472">Membrane</keyword>
<sequence length="218" mass="24805">MHKPSPSLLSLQDYATFQYMLAPPSIASPIVRSIESFVFYNEPYNPNKAEKDHRRMIKGTVNLISYYGCCLVLLPSHLLGMSKWISSSSEDEDNKKNKPNKNDSNDSKKVLRRFRYSYFCGMVQVDTRHVQLSEKEEKEDGASNPTSFRLVEYLDISPWAWVICEAFYITIIASAIGFHQTLISTDPSLSVVWTTFVTTVAALNAAGLLFLKIRNNFE</sequence>
<dbReference type="Proteomes" id="UP001295423">
    <property type="component" value="Unassembled WGS sequence"/>
</dbReference>
<comment type="caution">
    <text evidence="2">The sequence shown here is derived from an EMBL/GenBank/DDBJ whole genome shotgun (WGS) entry which is preliminary data.</text>
</comment>
<protein>
    <submittedName>
        <fullName evidence="2">Uncharacterized protein</fullName>
    </submittedName>
</protein>
<feature type="transmembrane region" description="Helical" evidence="1">
    <location>
        <begin position="159"/>
        <end position="178"/>
    </location>
</feature>
<keyword evidence="1" id="KW-0812">Transmembrane</keyword>
<name>A0AAD2CR56_9STRA</name>
<accession>A0AAD2CR56</accession>
<evidence type="ECO:0000313" key="3">
    <source>
        <dbReference type="Proteomes" id="UP001295423"/>
    </source>
</evidence>
<reference evidence="2" key="1">
    <citation type="submission" date="2023-08" db="EMBL/GenBank/DDBJ databases">
        <authorList>
            <person name="Audoor S."/>
            <person name="Bilcke G."/>
        </authorList>
    </citation>
    <scope>NUCLEOTIDE SEQUENCE</scope>
</reference>
<keyword evidence="3" id="KW-1185">Reference proteome</keyword>